<dbReference type="SUPFAM" id="SSF55781">
    <property type="entry name" value="GAF domain-like"/>
    <property type="match status" value="1"/>
</dbReference>
<dbReference type="InterPro" id="IPR035919">
    <property type="entry name" value="EAL_sf"/>
</dbReference>
<feature type="domain" description="EAL" evidence="1">
    <location>
        <begin position="194"/>
        <end position="446"/>
    </location>
</feature>
<dbReference type="Pfam" id="PF13185">
    <property type="entry name" value="GAF_2"/>
    <property type="match status" value="1"/>
</dbReference>
<dbReference type="Proteomes" id="UP001595882">
    <property type="component" value="Unassembled WGS sequence"/>
</dbReference>
<dbReference type="RefSeq" id="WP_390251156.1">
    <property type="nucleotide sequence ID" value="NZ_JBHSDT010000004.1"/>
</dbReference>
<dbReference type="CDD" id="cd01948">
    <property type="entry name" value="EAL"/>
    <property type="match status" value="1"/>
</dbReference>
<dbReference type="Gene3D" id="3.20.20.450">
    <property type="entry name" value="EAL domain"/>
    <property type="match status" value="1"/>
</dbReference>
<reference evidence="3" key="1">
    <citation type="journal article" date="2019" name="Int. J. Syst. Evol. Microbiol.">
        <title>The Global Catalogue of Microorganisms (GCM) 10K type strain sequencing project: providing services to taxonomists for standard genome sequencing and annotation.</title>
        <authorList>
            <consortium name="The Broad Institute Genomics Platform"/>
            <consortium name="The Broad Institute Genome Sequencing Center for Infectious Disease"/>
            <person name="Wu L."/>
            <person name="Ma J."/>
        </authorList>
    </citation>
    <scope>NUCLEOTIDE SEQUENCE [LARGE SCALE GENOMIC DNA]</scope>
    <source>
        <strain evidence="3">CCUG 37865</strain>
    </source>
</reference>
<dbReference type="EMBL" id="JBHSDT010000004">
    <property type="protein sequence ID" value="MFC4403017.1"/>
    <property type="molecule type" value="Genomic_DNA"/>
</dbReference>
<evidence type="ECO:0000313" key="2">
    <source>
        <dbReference type="EMBL" id="MFC4403017.1"/>
    </source>
</evidence>
<gene>
    <name evidence="2" type="ORF">ACFOY7_08010</name>
</gene>
<dbReference type="SUPFAM" id="SSF141868">
    <property type="entry name" value="EAL domain-like"/>
    <property type="match status" value="1"/>
</dbReference>
<protein>
    <submittedName>
        <fullName evidence="2">EAL domain-containing protein</fullName>
    </submittedName>
</protein>
<evidence type="ECO:0000313" key="3">
    <source>
        <dbReference type="Proteomes" id="UP001595882"/>
    </source>
</evidence>
<dbReference type="SMART" id="SM00052">
    <property type="entry name" value="EAL"/>
    <property type="match status" value="1"/>
</dbReference>
<comment type="caution">
    <text evidence="2">The sequence shown here is derived from an EMBL/GenBank/DDBJ whole genome shotgun (WGS) entry which is preliminary data.</text>
</comment>
<dbReference type="InterPro" id="IPR003018">
    <property type="entry name" value="GAF"/>
</dbReference>
<dbReference type="InterPro" id="IPR050706">
    <property type="entry name" value="Cyclic-di-GMP_PDE-like"/>
</dbReference>
<sequence>MDNQSVINSDDFFARYIQITEDMKKGHTMEQVLEKILAYFESEFTDTLCTIMVVNKDQTRFLNIISTTFPEDLADLFKAVKIYEGSGTCGTAVATNQLVVTKDIKSDTKWKAYRHIIKQYPISSCWSKPIYSAINNRVVATFAMYTKEERDPTKKELEMINGYHDLISLVISQYLFSTEVLNDGSVPNILGTNSEMSVASIRNGINDQEFEPYFQPIVNKDRSIYGVEALARWNHPMKGILSPPHFVEFAEEYDIIDEIDKLIIRKACEKVVKLNEGREKPLYLSVNVSAKHLALHDFVSFIEQTIDETGFVYHHLCLEITETHLISDMESVSNKLLYLKELGVRIYLDDFGIAYSSLHYLKKFPVSSIKIDRSFMEDITQNFIDKEIYETIIHLAKNLNIQVITEGIETPDQFELLIELDANLFQGYLFSKPIPFEELEGYLLAQ</sequence>
<dbReference type="PANTHER" id="PTHR33121:SF79">
    <property type="entry name" value="CYCLIC DI-GMP PHOSPHODIESTERASE PDED-RELATED"/>
    <property type="match status" value="1"/>
</dbReference>
<keyword evidence="3" id="KW-1185">Reference proteome</keyword>
<dbReference type="InterPro" id="IPR029016">
    <property type="entry name" value="GAF-like_dom_sf"/>
</dbReference>
<name>A0ABV8WT14_9BACI</name>
<proteinExistence type="predicted"/>
<dbReference type="Pfam" id="PF00563">
    <property type="entry name" value="EAL"/>
    <property type="match status" value="1"/>
</dbReference>
<evidence type="ECO:0000259" key="1">
    <source>
        <dbReference type="PROSITE" id="PS50883"/>
    </source>
</evidence>
<accession>A0ABV8WT14</accession>
<dbReference type="InterPro" id="IPR001633">
    <property type="entry name" value="EAL_dom"/>
</dbReference>
<organism evidence="2 3">
    <name type="scientific">Gracilibacillus xinjiangensis</name>
    <dbReference type="NCBI Taxonomy" id="1193282"/>
    <lineage>
        <taxon>Bacteria</taxon>
        <taxon>Bacillati</taxon>
        <taxon>Bacillota</taxon>
        <taxon>Bacilli</taxon>
        <taxon>Bacillales</taxon>
        <taxon>Bacillaceae</taxon>
        <taxon>Gracilibacillus</taxon>
    </lineage>
</organism>
<dbReference type="PANTHER" id="PTHR33121">
    <property type="entry name" value="CYCLIC DI-GMP PHOSPHODIESTERASE PDEF"/>
    <property type="match status" value="1"/>
</dbReference>
<dbReference type="Gene3D" id="3.30.450.40">
    <property type="match status" value="1"/>
</dbReference>
<dbReference type="PROSITE" id="PS50883">
    <property type="entry name" value="EAL"/>
    <property type="match status" value="1"/>
</dbReference>